<accession>A0A1R4I3A9</accession>
<reference evidence="2 3" key="1">
    <citation type="submission" date="2017-02" db="EMBL/GenBank/DDBJ databases">
        <authorList>
            <person name="Dridi B."/>
        </authorList>
    </citation>
    <scope>NUCLEOTIDE SEQUENCE [LARGE SCALE GENOMIC DNA]</scope>
    <source>
        <strain evidence="2 3">JB380</strain>
    </source>
</reference>
<sequence>MLKKNKKSFDDQAEFTQGEAKSSEIPEENALSEYDTVDSKQEWIDEEPFFLEDDGTFLEPPTFITRAKFDMKRDDELV</sequence>
<dbReference type="EMBL" id="FUKM01000051">
    <property type="protein sequence ID" value="SJN14084.1"/>
    <property type="molecule type" value="Genomic_DNA"/>
</dbReference>
<evidence type="ECO:0000313" key="3">
    <source>
        <dbReference type="Proteomes" id="UP000196331"/>
    </source>
</evidence>
<dbReference type="Proteomes" id="UP000196331">
    <property type="component" value="Unassembled WGS sequence"/>
</dbReference>
<dbReference type="RefSeq" id="WP_087109880.1">
    <property type="nucleotide sequence ID" value="NZ_FUKM01000051.1"/>
</dbReference>
<organism evidence="2 3">
    <name type="scientific">Halomonas citrativorans</name>
    <dbReference type="NCBI Taxonomy" id="2742612"/>
    <lineage>
        <taxon>Bacteria</taxon>
        <taxon>Pseudomonadati</taxon>
        <taxon>Pseudomonadota</taxon>
        <taxon>Gammaproteobacteria</taxon>
        <taxon>Oceanospirillales</taxon>
        <taxon>Halomonadaceae</taxon>
        <taxon>Halomonas</taxon>
    </lineage>
</organism>
<name>A0A1R4I3A9_9GAMM</name>
<proteinExistence type="predicted"/>
<comment type="caution">
    <text evidence="2">The sequence shown here is derived from an EMBL/GenBank/DDBJ whole genome shotgun (WGS) entry which is preliminary data.</text>
</comment>
<evidence type="ECO:0000256" key="1">
    <source>
        <dbReference type="SAM" id="MobiDB-lite"/>
    </source>
</evidence>
<evidence type="ECO:0000313" key="2">
    <source>
        <dbReference type="EMBL" id="SJN14084.1"/>
    </source>
</evidence>
<dbReference type="AlphaFoldDB" id="A0A1R4I3A9"/>
<protein>
    <submittedName>
        <fullName evidence="2">Uncharacterized protein</fullName>
    </submittedName>
</protein>
<gene>
    <name evidence="2" type="ORF">CZ787_13370</name>
</gene>
<feature type="region of interest" description="Disordered" evidence="1">
    <location>
        <begin position="1"/>
        <end position="39"/>
    </location>
</feature>